<dbReference type="Proteomes" id="UP000275408">
    <property type="component" value="Unassembled WGS sequence"/>
</dbReference>
<evidence type="ECO:0000313" key="2">
    <source>
        <dbReference type="EMBL" id="RMX57105.1"/>
    </source>
</evidence>
<keyword evidence="1" id="KW-1133">Transmembrane helix</keyword>
<comment type="caution">
    <text evidence="2">The sequence shown here is derived from an EMBL/GenBank/DDBJ whole genome shotgun (WGS) entry which is preliminary data.</text>
</comment>
<sequence>MASGHRPVYHFGDDRGSITIQTENNYEETAHATGKIDSDFQGVRDRTSSMTSSVSQQCEEETAYGDSDSDIETAWIDDSKPVTRDDAFINLSLSSSRLKWLRFYLEFITFQWYPQNASIKRKAFWSMMQCLIVIFFCICYAYDMGAFHNRSLIEEELKETVTAAKNIVWSLRYLEIYILGLYYFRKRHLERMLSEVILTRRYWKKVRRTIFKTGAAVLIGVFVVPVFSRVTQMNITTEKVESFDLKEIVLSLLLSVLARLVALPIFIVFIFEVYIIFSRVRFFKEQVQKWREGKEKIRNRFIDIKITIRRAERAFQPFLLIHLLLLLILLIPSIFSFAERIQTESYYKQTYTDQAELARARETPRDPNSIVDIGKQNYSQPQQLAIYLRLADSKVNKNTTQSQAFKKHTVSKTDGWMITKIICGALADFLEMLVLYSLPIVFLAKLHKIMTSLPEVVQDLKYSEQREGDYLFDDDEILNKVKGYLENGRGIRILGIDLTGVKAVLLTLLMPFLTTAIHLLFVHVDLN</sequence>
<feature type="transmembrane region" description="Helical" evidence="1">
    <location>
        <begin position="210"/>
        <end position="228"/>
    </location>
</feature>
<protein>
    <submittedName>
        <fullName evidence="2">Uncharacterized protein</fullName>
    </submittedName>
</protein>
<feature type="transmembrane region" description="Helical" evidence="1">
    <location>
        <begin position="417"/>
        <end position="444"/>
    </location>
</feature>
<dbReference type="AlphaFoldDB" id="A0A3M6UTZ0"/>
<evidence type="ECO:0000313" key="3">
    <source>
        <dbReference type="Proteomes" id="UP000275408"/>
    </source>
</evidence>
<reference evidence="2 3" key="1">
    <citation type="journal article" date="2018" name="Sci. Rep.">
        <title>Comparative analysis of the Pocillopora damicornis genome highlights role of immune system in coral evolution.</title>
        <authorList>
            <person name="Cunning R."/>
            <person name="Bay R.A."/>
            <person name="Gillette P."/>
            <person name="Baker A.C."/>
            <person name="Traylor-Knowles N."/>
        </authorList>
    </citation>
    <scope>NUCLEOTIDE SEQUENCE [LARGE SCALE GENOMIC DNA]</scope>
    <source>
        <strain evidence="2">RSMAS</strain>
        <tissue evidence="2">Whole animal</tissue>
    </source>
</reference>
<keyword evidence="3" id="KW-1185">Reference proteome</keyword>
<keyword evidence="1" id="KW-0812">Transmembrane</keyword>
<proteinExistence type="predicted"/>
<accession>A0A3M6UTZ0</accession>
<organism evidence="2 3">
    <name type="scientific">Pocillopora damicornis</name>
    <name type="common">Cauliflower coral</name>
    <name type="synonym">Millepora damicornis</name>
    <dbReference type="NCBI Taxonomy" id="46731"/>
    <lineage>
        <taxon>Eukaryota</taxon>
        <taxon>Metazoa</taxon>
        <taxon>Cnidaria</taxon>
        <taxon>Anthozoa</taxon>
        <taxon>Hexacorallia</taxon>
        <taxon>Scleractinia</taxon>
        <taxon>Astrocoeniina</taxon>
        <taxon>Pocilloporidae</taxon>
        <taxon>Pocillopora</taxon>
    </lineage>
</organism>
<feature type="transmembrane region" description="Helical" evidence="1">
    <location>
        <begin position="123"/>
        <end position="147"/>
    </location>
</feature>
<feature type="transmembrane region" description="Helical" evidence="1">
    <location>
        <begin position="248"/>
        <end position="277"/>
    </location>
</feature>
<dbReference type="EMBL" id="RCHS01000744">
    <property type="protein sequence ID" value="RMX57105.1"/>
    <property type="molecule type" value="Genomic_DNA"/>
</dbReference>
<gene>
    <name evidence="2" type="ORF">pdam_00008245</name>
</gene>
<dbReference type="OMA" id="YDMGAFH"/>
<feature type="transmembrane region" description="Helical" evidence="1">
    <location>
        <begin position="318"/>
        <end position="338"/>
    </location>
</feature>
<feature type="transmembrane region" description="Helical" evidence="1">
    <location>
        <begin position="503"/>
        <end position="524"/>
    </location>
</feature>
<feature type="transmembrane region" description="Helical" evidence="1">
    <location>
        <begin position="167"/>
        <end position="184"/>
    </location>
</feature>
<evidence type="ECO:0000256" key="1">
    <source>
        <dbReference type="SAM" id="Phobius"/>
    </source>
</evidence>
<keyword evidence="1" id="KW-0472">Membrane</keyword>
<name>A0A3M6UTZ0_POCDA</name>
<dbReference type="OrthoDB" id="5966627at2759"/>